<dbReference type="RefSeq" id="WP_144306205.1">
    <property type="nucleotide sequence ID" value="NZ_CP039543.1"/>
</dbReference>
<reference evidence="1 2" key="1">
    <citation type="submission" date="2019-04" db="EMBL/GenBank/DDBJ databases">
        <title>Isolation and culture of sulfate reducing bacteria from the cold seep of the South China Sea.</title>
        <authorList>
            <person name="Sun C."/>
            <person name="Liu R."/>
        </authorList>
    </citation>
    <scope>NUCLEOTIDE SEQUENCE [LARGE SCALE GENOMIC DNA]</scope>
    <source>
        <strain evidence="1 2">CS1</strain>
    </source>
</reference>
<accession>A0ABX6NDA5</accession>
<sequence>MPISGIGGMTSPFDRQTFGAAVVTETMNTMNNASQNQFQGAMAPVDKGTVGASVVSQTLNTMNYGSPSGLVDPVSQSYDFNSQVLGSYAGLGSVVNSFV</sequence>
<keyword evidence="2" id="KW-1185">Reference proteome</keyword>
<evidence type="ECO:0000313" key="2">
    <source>
        <dbReference type="Proteomes" id="UP000503251"/>
    </source>
</evidence>
<protein>
    <submittedName>
        <fullName evidence="1">Uncharacterized protein</fullName>
    </submittedName>
</protein>
<organism evidence="1 2">
    <name type="scientific">Oceanidesulfovibrio marinus</name>
    <dbReference type="NCBI Taxonomy" id="370038"/>
    <lineage>
        <taxon>Bacteria</taxon>
        <taxon>Pseudomonadati</taxon>
        <taxon>Thermodesulfobacteriota</taxon>
        <taxon>Desulfovibrionia</taxon>
        <taxon>Desulfovibrionales</taxon>
        <taxon>Desulfovibrionaceae</taxon>
        <taxon>Oceanidesulfovibrio</taxon>
    </lineage>
</organism>
<gene>
    <name evidence="1" type="ORF">E8L03_06405</name>
</gene>
<evidence type="ECO:0000313" key="1">
    <source>
        <dbReference type="EMBL" id="QJT08578.1"/>
    </source>
</evidence>
<dbReference type="EMBL" id="CP039543">
    <property type="protein sequence ID" value="QJT08578.1"/>
    <property type="molecule type" value="Genomic_DNA"/>
</dbReference>
<proteinExistence type="predicted"/>
<dbReference type="Proteomes" id="UP000503251">
    <property type="component" value="Chromosome"/>
</dbReference>
<name>A0ABX6NDA5_9BACT</name>